<dbReference type="AlphaFoldDB" id="I4BAL8"/>
<organism evidence="6 7">
    <name type="scientific">Turneriella parva (strain ATCC BAA-1111 / DSM 21527 / NCTC 11395 / H)</name>
    <name type="common">Leptospira parva</name>
    <dbReference type="NCBI Taxonomy" id="869212"/>
    <lineage>
        <taxon>Bacteria</taxon>
        <taxon>Pseudomonadati</taxon>
        <taxon>Spirochaetota</taxon>
        <taxon>Spirochaetia</taxon>
        <taxon>Leptospirales</taxon>
        <taxon>Leptospiraceae</taxon>
        <taxon>Turneriella</taxon>
    </lineage>
</organism>
<name>I4BAL8_TURPD</name>
<dbReference type="EMBL" id="CP002959">
    <property type="protein sequence ID" value="AFM14325.1"/>
    <property type="molecule type" value="Genomic_DNA"/>
</dbReference>
<keyword evidence="7" id="KW-1185">Reference proteome</keyword>
<protein>
    <submittedName>
        <fullName evidence="6">Phospholipid/glycerol acyltransferase</fullName>
    </submittedName>
</protein>
<keyword evidence="3" id="KW-0808">Transferase</keyword>
<evidence type="ECO:0000313" key="6">
    <source>
        <dbReference type="EMBL" id="AFM14325.1"/>
    </source>
</evidence>
<dbReference type="RefSeq" id="WP_014804802.1">
    <property type="nucleotide sequence ID" value="NC_018020.1"/>
</dbReference>
<dbReference type="PATRIC" id="fig|869212.3.peg.3716"/>
<dbReference type="Proteomes" id="UP000006048">
    <property type="component" value="Chromosome"/>
</dbReference>
<dbReference type="KEGG" id="tpx:Turpa_3691"/>
<evidence type="ECO:0000256" key="5">
    <source>
        <dbReference type="ARBA" id="ARBA00023315"/>
    </source>
</evidence>
<dbReference type="InterPro" id="IPR016181">
    <property type="entry name" value="Acyl_CoA_acyltransferase"/>
</dbReference>
<evidence type="ECO:0000256" key="3">
    <source>
        <dbReference type="ARBA" id="ARBA00022679"/>
    </source>
</evidence>
<dbReference type="GO" id="GO:0006629">
    <property type="term" value="P:lipid metabolic process"/>
    <property type="evidence" value="ECO:0007669"/>
    <property type="project" value="UniProtKB-KW"/>
</dbReference>
<evidence type="ECO:0000256" key="1">
    <source>
        <dbReference type="ARBA" id="ARBA00005189"/>
    </source>
</evidence>
<dbReference type="HOGENOM" id="CLU_033329_1_0_12"/>
<sequence length="559" mass="64113">MSISSALYTPEFQNLKESLFRRKSLPFADLVERVRDELDLEIMVSLRDREKIPAEGRLLIAANHPLAFLDLIAVYSTVHGIRRDITVVADSLSEFTGDDGTVVVNSGKQQPYATLKKIQKALNEERAVIYFPAKTRHWRLRQISDGDWSKAVAQMATLWQVPVVAMHIAARNRLSHYFWTAVSGLYSDISLDSEIKSQKHSSIALTVSHPILPEAFAGIKAGAAAKLLRRHVYQIGRGKPGTFRTTKNIVHPTDKKQILNDIMQAEVLGETEDKISILLVRYETAPALMREIGRLRELTFRKVGEGTLRKIDLDEFDEHYLHIVLWDAAELEVVGAYRLAAGDEIYRQRGTSGFYTSTLFRFNEEFEKYLPQSLELGRSFVQPAYWNSQALDYLWHGIGAFMAKNPQYNYLFGPVSVSASYSVEAREMLVWFYSRWFGKTDGPVRAKHRFAYRAGHLQQIEKAFKAEDYKQSFKELKQNLKHYGYSVPTLYKQYTELCDEGGVSFFDFGIDKDFNNSLDGFIFLDISKIKEAKLERYVYSKRAKEEWTADRERVASLTV</sequence>
<dbReference type="PANTHER" id="PTHR37323:SF1">
    <property type="entry name" value="L-ORNITHINE N(ALPHA)-ACYLTRANSFERASE"/>
    <property type="match status" value="1"/>
</dbReference>
<dbReference type="SUPFAM" id="SSF69593">
    <property type="entry name" value="Glycerol-3-phosphate (1)-acyltransferase"/>
    <property type="match status" value="1"/>
</dbReference>
<dbReference type="PANTHER" id="PTHR37323">
    <property type="entry name" value="GCN5-RELATED N-ACETYLTRANSFERASE"/>
    <property type="match status" value="1"/>
</dbReference>
<accession>I4BAL8</accession>
<evidence type="ECO:0000313" key="7">
    <source>
        <dbReference type="Proteomes" id="UP000006048"/>
    </source>
</evidence>
<dbReference type="InterPro" id="IPR052351">
    <property type="entry name" value="Ornithine_N-alpha-AT"/>
</dbReference>
<proteinExistence type="predicted"/>
<dbReference type="GO" id="GO:0016746">
    <property type="term" value="F:acyltransferase activity"/>
    <property type="evidence" value="ECO:0007669"/>
    <property type="project" value="UniProtKB-KW"/>
</dbReference>
<dbReference type="SUPFAM" id="SSF55729">
    <property type="entry name" value="Acyl-CoA N-acyltransferases (Nat)"/>
    <property type="match status" value="1"/>
</dbReference>
<reference evidence="6 7" key="1">
    <citation type="submission" date="2012-06" db="EMBL/GenBank/DDBJ databases">
        <title>The complete chromosome of genome of Turneriella parva DSM 21527.</title>
        <authorList>
            <consortium name="US DOE Joint Genome Institute (JGI-PGF)"/>
            <person name="Lucas S."/>
            <person name="Han J."/>
            <person name="Lapidus A."/>
            <person name="Bruce D."/>
            <person name="Goodwin L."/>
            <person name="Pitluck S."/>
            <person name="Peters L."/>
            <person name="Kyrpides N."/>
            <person name="Mavromatis K."/>
            <person name="Ivanova N."/>
            <person name="Mikhailova N."/>
            <person name="Chertkov O."/>
            <person name="Detter J.C."/>
            <person name="Tapia R."/>
            <person name="Han C."/>
            <person name="Land M."/>
            <person name="Hauser L."/>
            <person name="Markowitz V."/>
            <person name="Cheng J.-F."/>
            <person name="Hugenholtz P."/>
            <person name="Woyke T."/>
            <person name="Wu D."/>
            <person name="Gronow S."/>
            <person name="Wellnitz S."/>
            <person name="Brambilla E."/>
            <person name="Klenk H.-P."/>
            <person name="Eisen J.A."/>
        </authorList>
    </citation>
    <scope>NUCLEOTIDE SEQUENCE [LARGE SCALE GENOMIC DNA]</scope>
    <source>
        <strain evidence="7">ATCC BAA-1111 / DSM 21527 / NCTC 11395 / H</strain>
    </source>
</reference>
<dbReference type="STRING" id="869212.Turpa_3691"/>
<keyword evidence="2" id="KW-0444">Lipid biosynthesis</keyword>
<dbReference type="Pfam" id="PF13444">
    <property type="entry name" value="Acetyltransf_5"/>
    <property type="match status" value="1"/>
</dbReference>
<comment type="pathway">
    <text evidence="1">Lipid metabolism.</text>
</comment>
<keyword evidence="4" id="KW-0443">Lipid metabolism</keyword>
<evidence type="ECO:0000256" key="4">
    <source>
        <dbReference type="ARBA" id="ARBA00023098"/>
    </source>
</evidence>
<dbReference type="Gene3D" id="3.40.630.30">
    <property type="match status" value="1"/>
</dbReference>
<evidence type="ECO:0000256" key="2">
    <source>
        <dbReference type="ARBA" id="ARBA00022516"/>
    </source>
</evidence>
<gene>
    <name evidence="6" type="ordered locus">Turpa_3691</name>
</gene>
<dbReference type="OrthoDB" id="1113830at2"/>
<keyword evidence="5 6" id="KW-0012">Acyltransferase</keyword>